<comment type="caution">
    <text evidence="9">The sequence shown here is derived from an EMBL/GenBank/DDBJ whole genome shotgun (WGS) entry which is preliminary data.</text>
</comment>
<keyword evidence="10" id="KW-1185">Reference proteome</keyword>
<organism evidence="9 10">
    <name type="scientific">Anthostomella pinea</name>
    <dbReference type="NCBI Taxonomy" id="933095"/>
    <lineage>
        <taxon>Eukaryota</taxon>
        <taxon>Fungi</taxon>
        <taxon>Dikarya</taxon>
        <taxon>Ascomycota</taxon>
        <taxon>Pezizomycotina</taxon>
        <taxon>Sordariomycetes</taxon>
        <taxon>Xylariomycetidae</taxon>
        <taxon>Xylariales</taxon>
        <taxon>Xylariaceae</taxon>
        <taxon>Anthostomella</taxon>
    </lineage>
</organism>
<gene>
    <name evidence="9" type="ORF">KHLLAP_LOCUS9714</name>
</gene>
<dbReference type="InterPro" id="IPR018200">
    <property type="entry name" value="USP_CS"/>
</dbReference>
<evidence type="ECO:0000256" key="5">
    <source>
        <dbReference type="ARBA" id="ARBA00022801"/>
    </source>
</evidence>
<evidence type="ECO:0000256" key="2">
    <source>
        <dbReference type="ARBA" id="ARBA00012759"/>
    </source>
</evidence>
<evidence type="ECO:0000256" key="6">
    <source>
        <dbReference type="ARBA" id="ARBA00022807"/>
    </source>
</evidence>
<feature type="domain" description="USP" evidence="8">
    <location>
        <begin position="608"/>
        <end position="1215"/>
    </location>
</feature>
<evidence type="ECO:0000256" key="3">
    <source>
        <dbReference type="ARBA" id="ARBA00022670"/>
    </source>
</evidence>
<keyword evidence="6" id="KW-0788">Thiol protease</keyword>
<dbReference type="PROSITE" id="PS00972">
    <property type="entry name" value="USP_1"/>
    <property type="match status" value="1"/>
</dbReference>
<comment type="catalytic activity">
    <reaction evidence="1">
        <text>Thiol-dependent hydrolysis of ester, thioester, amide, peptide and isopeptide bonds formed by the C-terminal Gly of ubiquitin (a 76-residue protein attached to proteins as an intracellular targeting signal).</text>
        <dbReference type="EC" id="3.4.19.12"/>
    </reaction>
</comment>
<dbReference type="InterPro" id="IPR044635">
    <property type="entry name" value="UBP14-like"/>
</dbReference>
<feature type="region of interest" description="Disordered" evidence="7">
    <location>
        <begin position="711"/>
        <end position="737"/>
    </location>
</feature>
<feature type="region of interest" description="Disordered" evidence="7">
    <location>
        <begin position="1244"/>
        <end position="1281"/>
    </location>
</feature>
<dbReference type="Gene3D" id="3.90.70.10">
    <property type="entry name" value="Cysteine proteinases"/>
    <property type="match status" value="2"/>
</dbReference>
<dbReference type="InterPro" id="IPR001394">
    <property type="entry name" value="Peptidase_C19_UCH"/>
</dbReference>
<dbReference type="SUPFAM" id="SSF54001">
    <property type="entry name" value="Cysteine proteinases"/>
    <property type="match status" value="1"/>
</dbReference>
<keyword evidence="5" id="KW-0378">Hydrolase</keyword>
<dbReference type="GO" id="GO:0061136">
    <property type="term" value="P:regulation of proteasomal protein catabolic process"/>
    <property type="evidence" value="ECO:0007669"/>
    <property type="project" value="TreeGrafter"/>
</dbReference>
<feature type="compositionally biased region" description="Polar residues" evidence="7">
    <location>
        <begin position="1087"/>
        <end position="1109"/>
    </location>
</feature>
<dbReference type="Proteomes" id="UP001295740">
    <property type="component" value="Unassembled WGS sequence"/>
</dbReference>
<evidence type="ECO:0000313" key="9">
    <source>
        <dbReference type="EMBL" id="CAJ2509246.1"/>
    </source>
</evidence>
<reference evidence="9" key="1">
    <citation type="submission" date="2023-10" db="EMBL/GenBank/DDBJ databases">
        <authorList>
            <person name="Hackl T."/>
        </authorList>
    </citation>
    <scope>NUCLEOTIDE SEQUENCE</scope>
</reference>
<evidence type="ECO:0000259" key="8">
    <source>
        <dbReference type="PROSITE" id="PS50235"/>
    </source>
</evidence>
<feature type="compositionally biased region" description="Pro residues" evidence="7">
    <location>
        <begin position="718"/>
        <end position="733"/>
    </location>
</feature>
<dbReference type="EC" id="3.4.19.12" evidence="2"/>
<accession>A0AAI8VQM4</accession>
<dbReference type="PANTHER" id="PTHR43982:SF6">
    <property type="entry name" value="UBIQUITIN CARBOXYL-TERMINAL HYDROLASE 2-RELATED"/>
    <property type="match status" value="1"/>
</dbReference>
<feature type="region of interest" description="Disordered" evidence="7">
    <location>
        <begin position="1077"/>
        <end position="1109"/>
    </location>
</feature>
<dbReference type="EMBL" id="CAUWAG010000012">
    <property type="protein sequence ID" value="CAJ2509246.1"/>
    <property type="molecule type" value="Genomic_DNA"/>
</dbReference>
<dbReference type="InterPro" id="IPR038765">
    <property type="entry name" value="Papain-like_cys_pep_sf"/>
</dbReference>
<protein>
    <recommendedName>
        <fullName evidence="2">ubiquitinyl hydrolase 1</fullName>
        <ecNumber evidence="2">3.4.19.12</ecNumber>
    </recommendedName>
</protein>
<keyword evidence="3" id="KW-0645">Protease</keyword>
<dbReference type="GO" id="GO:0016579">
    <property type="term" value="P:protein deubiquitination"/>
    <property type="evidence" value="ECO:0007669"/>
    <property type="project" value="InterPro"/>
</dbReference>
<evidence type="ECO:0000256" key="4">
    <source>
        <dbReference type="ARBA" id="ARBA00022786"/>
    </source>
</evidence>
<dbReference type="Pfam" id="PF00443">
    <property type="entry name" value="UCH"/>
    <property type="match status" value="1"/>
</dbReference>
<keyword evidence="4" id="KW-0833">Ubl conjugation pathway</keyword>
<dbReference type="InterPro" id="IPR028889">
    <property type="entry name" value="USP"/>
</dbReference>
<sequence>MASGTITMPDTVDPADAAGPEALRTLKTAALRTFRAQNGINAYTSPRALRRFIGSQLPELPNDVGCGSSNHQLVLVTPQSYERKDTGICFVSSVCTQCRYHFHVKNDTRHSRTFDKEHPKHMLIACEQKTKDDLRRERTGYNEIIGYTRFICTADDCLSTVEVFLMPPKLSNDEVDMFKDPNRVLRNLQRARADDPDRYNDVGDGYGADPALTILKYLTDALLRPHGSGPLRIKKRNKRFRVSFAEDFDPLLRQLGFQDREEEGEACWFITEPEEAQTPTPVRTLRARMQDTQEELKLLVEGQKTTPAWDPLLRAFQGDYNSIGADPVAYQQTKEPDLALLGCLIDYQPHLFSWAAILLAKICPRRRDEFLDAGLRCIQQRSEEASFDITVFRSQFDPSTSVDITVQIAYKFFDSSPNDGNSSDWILSKYYLITEADPSDDEKALALHHLEVISNNIGRDLVALVTKGSFGTAVRPITQGSVDQPLTQGSFNNPLEEVPVQPAFNRKMSIRSATKLLDIDANYSAEIIQDFAGNVGEKVDRVKVVEALEVLGDLKKQQNLAEEAAKLQETADFLRATGNVAKGEMAIPSLVNQQPFSADPASSMNAPPGLRNIGNTCYLNSLLQYFYNVKAVRDVVLNFDQIQLELDEDIVSKRRTGGNGTSVNIEEAIVARQFIEELRKLFSDLQSTTDSAAQPSQKLANTALSSAKEILSESADNQPPPLPARPSPAPPVPPKEDVDMVNVTIEPINDQVETASSRSSHTLVNEGEETRLESLVQMTQNDDKGTDNEVVDGLSSSQAQINASNPLHSGEDVEMKDSPEVATLEEKMAQVSRRLEQSDRSGTSQQDVEEIIGNILEHLMRAIRPDSPMPGKPDLQTDKITEIFFTMIVNCTVKTSPGPSVSTMDSAVEENILNEEIVPERWITAFPHPDKANKVKSTLYAALDRYFSYELLADGSIARYTTIRALPPIVHICIQRSDASGVKNKNPVVIPEVLYLDRYMETETGSYLWNTRRRVWALKERLQVLESRSMNTCENIFKETQVDRRAPNEVSDPRTVHAEPGDIFKLDEGLMKDIGRPRKRKVFDASPNDSYQSIPSKRQSLSPEPHNSTTKFVDTLWESSQSLDVADAVEISQLRKGEDEAFTSMQQEKYSLHAVICHGGGMNAGHYWVWVRDFKKNVWYKYNDSLVTEDSRDSQSVLDELNNSGDPYYVAYVRDEIKDDLVEVPQRQQQENGEAHSGDLDMQTIEGIVPPSSPTTMVPSSQTAYATSEKADDGLPPYEML</sequence>
<dbReference type="PANTHER" id="PTHR43982">
    <property type="entry name" value="UBIQUITIN CARBOXYL-TERMINAL HYDROLASE"/>
    <property type="match status" value="1"/>
</dbReference>
<name>A0AAI8VQM4_9PEZI</name>
<dbReference type="GO" id="GO:0043161">
    <property type="term" value="P:proteasome-mediated ubiquitin-dependent protein catabolic process"/>
    <property type="evidence" value="ECO:0007669"/>
    <property type="project" value="InterPro"/>
</dbReference>
<dbReference type="PROSITE" id="PS00973">
    <property type="entry name" value="USP_2"/>
    <property type="match status" value="1"/>
</dbReference>
<evidence type="ECO:0000256" key="7">
    <source>
        <dbReference type="SAM" id="MobiDB-lite"/>
    </source>
</evidence>
<evidence type="ECO:0000313" key="10">
    <source>
        <dbReference type="Proteomes" id="UP001295740"/>
    </source>
</evidence>
<evidence type="ECO:0000256" key="1">
    <source>
        <dbReference type="ARBA" id="ARBA00000707"/>
    </source>
</evidence>
<dbReference type="PROSITE" id="PS50235">
    <property type="entry name" value="USP_3"/>
    <property type="match status" value="1"/>
</dbReference>
<dbReference type="GO" id="GO:0004843">
    <property type="term" value="F:cysteine-type deubiquitinase activity"/>
    <property type="evidence" value="ECO:0007669"/>
    <property type="project" value="UniProtKB-EC"/>
</dbReference>
<dbReference type="GO" id="GO:0070628">
    <property type="term" value="F:proteasome binding"/>
    <property type="evidence" value="ECO:0007669"/>
    <property type="project" value="TreeGrafter"/>
</dbReference>
<proteinExistence type="predicted"/>